<protein>
    <submittedName>
        <fullName evidence="2">Uncharacterized protein</fullName>
    </submittedName>
</protein>
<evidence type="ECO:0000313" key="3">
    <source>
        <dbReference type="Proteomes" id="UP000828251"/>
    </source>
</evidence>
<name>A0A9D3VIA1_9ROSI</name>
<dbReference type="AlphaFoldDB" id="A0A9D3VIA1"/>
<accession>A0A9D3VIA1</accession>
<feature type="compositionally biased region" description="Low complexity" evidence="1">
    <location>
        <begin position="33"/>
        <end position="49"/>
    </location>
</feature>
<dbReference type="Proteomes" id="UP000828251">
    <property type="component" value="Unassembled WGS sequence"/>
</dbReference>
<proteinExistence type="predicted"/>
<evidence type="ECO:0000256" key="1">
    <source>
        <dbReference type="SAM" id="MobiDB-lite"/>
    </source>
</evidence>
<reference evidence="2 3" key="1">
    <citation type="journal article" date="2021" name="Plant Biotechnol. J.">
        <title>Multi-omics assisted identification of the key and species-specific regulatory components of drought-tolerant mechanisms in Gossypium stocksii.</title>
        <authorList>
            <person name="Yu D."/>
            <person name="Ke L."/>
            <person name="Zhang D."/>
            <person name="Wu Y."/>
            <person name="Sun Y."/>
            <person name="Mei J."/>
            <person name="Sun J."/>
            <person name="Sun Y."/>
        </authorList>
    </citation>
    <scope>NUCLEOTIDE SEQUENCE [LARGE SCALE GENOMIC DNA]</scope>
    <source>
        <strain evidence="3">cv. E1</strain>
        <tissue evidence="2">Leaf</tissue>
    </source>
</reference>
<keyword evidence="3" id="KW-1185">Reference proteome</keyword>
<feature type="region of interest" description="Disordered" evidence="1">
    <location>
        <begin position="1"/>
        <end position="102"/>
    </location>
</feature>
<organism evidence="2 3">
    <name type="scientific">Gossypium stocksii</name>
    <dbReference type="NCBI Taxonomy" id="47602"/>
    <lineage>
        <taxon>Eukaryota</taxon>
        <taxon>Viridiplantae</taxon>
        <taxon>Streptophyta</taxon>
        <taxon>Embryophyta</taxon>
        <taxon>Tracheophyta</taxon>
        <taxon>Spermatophyta</taxon>
        <taxon>Magnoliopsida</taxon>
        <taxon>eudicotyledons</taxon>
        <taxon>Gunneridae</taxon>
        <taxon>Pentapetalae</taxon>
        <taxon>rosids</taxon>
        <taxon>malvids</taxon>
        <taxon>Malvales</taxon>
        <taxon>Malvaceae</taxon>
        <taxon>Malvoideae</taxon>
        <taxon>Gossypium</taxon>
    </lineage>
</organism>
<gene>
    <name evidence="2" type="ORF">J1N35_022665</name>
</gene>
<feature type="compositionally biased region" description="Low complexity" evidence="1">
    <location>
        <begin position="8"/>
        <end position="17"/>
    </location>
</feature>
<dbReference type="EMBL" id="JAIQCV010000007">
    <property type="protein sequence ID" value="KAH1082904.1"/>
    <property type="molecule type" value="Genomic_DNA"/>
</dbReference>
<comment type="caution">
    <text evidence="2">The sequence shown here is derived from an EMBL/GenBank/DDBJ whole genome shotgun (WGS) entry which is preliminary data.</text>
</comment>
<sequence length="102" mass="11370">MASWNAWPGSSPFSIIPSGPPIYRLSSHEGSHEGPSGSSSVYQSPSPYGRSFSQHPQLDPLPEEPESPLEQPQPPPEARQMRNLACNRRRPPCGTEFDRHRH</sequence>
<evidence type="ECO:0000313" key="2">
    <source>
        <dbReference type="EMBL" id="KAH1082904.1"/>
    </source>
</evidence>